<reference evidence="2" key="1">
    <citation type="submission" date="2013-08" db="EMBL/GenBank/DDBJ databases">
        <authorList>
            <person name="Mendez C."/>
            <person name="Richter M."/>
            <person name="Ferrer M."/>
            <person name="Sanchez J."/>
        </authorList>
    </citation>
    <scope>NUCLEOTIDE SEQUENCE</scope>
</reference>
<reference evidence="2" key="2">
    <citation type="journal article" date="2014" name="ISME J.">
        <title>Microbial stratification in low pH oxic and suboxic macroscopic growths along an acid mine drainage.</title>
        <authorList>
            <person name="Mendez-Garcia C."/>
            <person name="Mesa V."/>
            <person name="Sprenger R.R."/>
            <person name="Richter M."/>
            <person name="Diez M.S."/>
            <person name="Solano J."/>
            <person name="Bargiela R."/>
            <person name="Golyshina O.V."/>
            <person name="Manteca A."/>
            <person name="Ramos J.L."/>
            <person name="Gallego J.R."/>
            <person name="Llorente I."/>
            <person name="Martins Dos Santos V.A."/>
            <person name="Jensen O.N."/>
            <person name="Pelaez A.I."/>
            <person name="Sanchez J."/>
            <person name="Ferrer M."/>
        </authorList>
    </citation>
    <scope>NUCLEOTIDE SEQUENCE</scope>
</reference>
<dbReference type="AlphaFoldDB" id="T0ZSY5"/>
<name>T0ZSY5_9ZZZZ</name>
<dbReference type="PANTHER" id="PTHR39081:SF1">
    <property type="entry name" value="MUT7-C RNASE DOMAIN-CONTAINING PROTEIN"/>
    <property type="match status" value="1"/>
</dbReference>
<evidence type="ECO:0000313" key="2">
    <source>
        <dbReference type="EMBL" id="EQD47798.1"/>
    </source>
</evidence>
<dbReference type="Pfam" id="PF01927">
    <property type="entry name" value="Mut7-C"/>
    <property type="match status" value="1"/>
</dbReference>
<feature type="domain" description="Mut7-C RNAse" evidence="1">
    <location>
        <begin position="7"/>
        <end position="150"/>
    </location>
</feature>
<gene>
    <name evidence="2" type="ORF">B1B_12161</name>
</gene>
<dbReference type="PANTHER" id="PTHR39081">
    <property type="entry name" value="MUT7-C DOMAIN-CONTAINING PROTEIN"/>
    <property type="match status" value="1"/>
</dbReference>
<protein>
    <submittedName>
        <fullName evidence="2">Protein containing DUF82</fullName>
    </submittedName>
</protein>
<comment type="caution">
    <text evidence="2">The sequence shown here is derived from an EMBL/GenBank/DDBJ whole genome shotgun (WGS) entry which is preliminary data.</text>
</comment>
<sequence>MALPTEPRFTCDEMLGRLARYLRFLGYDVEYAQGLRDDELVRRSREGDRLLLTRDRILAQRTRRAVLLRSLEVEGQLKELQRGVPELNRGVRFVRCSLCNGLLHEADRSTPKPPKGVPEDRWAAPDPVFVCRSCGQTYWEGDHTREIRRTFARVFGPEDPPAQDGPP</sequence>
<organism evidence="2">
    <name type="scientific">mine drainage metagenome</name>
    <dbReference type="NCBI Taxonomy" id="410659"/>
    <lineage>
        <taxon>unclassified sequences</taxon>
        <taxon>metagenomes</taxon>
        <taxon>ecological metagenomes</taxon>
    </lineage>
</organism>
<evidence type="ECO:0000259" key="1">
    <source>
        <dbReference type="Pfam" id="PF01927"/>
    </source>
</evidence>
<proteinExistence type="predicted"/>
<accession>T0ZSY5</accession>
<dbReference type="EMBL" id="AUZY01007953">
    <property type="protein sequence ID" value="EQD47798.1"/>
    <property type="molecule type" value="Genomic_DNA"/>
</dbReference>
<dbReference type="InterPro" id="IPR002782">
    <property type="entry name" value="Mut7-C_RNAse_dom"/>
</dbReference>